<dbReference type="InterPro" id="IPR001537">
    <property type="entry name" value="SpoU_MeTrfase"/>
</dbReference>
<comment type="caution">
    <text evidence="7">The sequence shown here is derived from an EMBL/GenBank/DDBJ whole genome shotgun (WGS) entry which is preliminary data.</text>
</comment>
<dbReference type="RefSeq" id="WP_159763738.1">
    <property type="nucleotide sequence ID" value="NZ_WUUT01000003.1"/>
</dbReference>
<feature type="compositionally biased region" description="Basic and acidic residues" evidence="5">
    <location>
        <begin position="240"/>
        <end position="256"/>
    </location>
</feature>
<evidence type="ECO:0000256" key="3">
    <source>
        <dbReference type="ARBA" id="ARBA00022679"/>
    </source>
</evidence>
<dbReference type="OrthoDB" id="372184at2157"/>
<evidence type="ECO:0000313" key="8">
    <source>
        <dbReference type="Proteomes" id="UP000466535"/>
    </source>
</evidence>
<keyword evidence="3 7" id="KW-0808">Transferase</keyword>
<accession>A0A6B0T9P4</accession>
<name>A0A6B0T9P4_9EURY</name>
<reference evidence="7 8" key="1">
    <citation type="submission" date="2019-12" db="EMBL/GenBank/DDBJ databases">
        <title>Isolation and characterization of three novel carbon monoxide-oxidizing members of Halobacteria from salione crusts and soils.</title>
        <authorList>
            <person name="Myers M.R."/>
            <person name="King G.M."/>
        </authorList>
    </citation>
    <scope>NUCLEOTIDE SEQUENCE [LARGE SCALE GENOMIC DNA]</scope>
    <source>
        <strain evidence="7 8">WSH3</strain>
    </source>
</reference>
<dbReference type="AlphaFoldDB" id="A0A6B0T9P4"/>
<dbReference type="CDD" id="cd18093">
    <property type="entry name" value="SpoU-like_TrmJ"/>
    <property type="match status" value="1"/>
</dbReference>
<protein>
    <submittedName>
        <fullName evidence="7">TrmJ/YjtD family RNA methyltransferase</fullName>
        <ecNumber evidence="7">2.1.1.-</ecNumber>
    </submittedName>
</protein>
<evidence type="ECO:0000256" key="4">
    <source>
        <dbReference type="ARBA" id="ARBA00022691"/>
    </source>
</evidence>
<dbReference type="InterPro" id="IPR029028">
    <property type="entry name" value="Alpha/beta_knot_MTases"/>
</dbReference>
<dbReference type="InterPro" id="IPR029026">
    <property type="entry name" value="tRNA_m1G_MTases_N"/>
</dbReference>
<comment type="similarity">
    <text evidence="1">Belongs to the class IV-like SAM-binding methyltransferase superfamily. RNA methyltransferase TrmH family.</text>
</comment>
<dbReference type="GO" id="GO:0008173">
    <property type="term" value="F:RNA methyltransferase activity"/>
    <property type="evidence" value="ECO:0007669"/>
    <property type="project" value="InterPro"/>
</dbReference>
<dbReference type="Proteomes" id="UP000466535">
    <property type="component" value="Unassembled WGS sequence"/>
</dbReference>
<sequence>MASDQRAGPEIAVAVVDAETPGNVGSIARSMKNFGLSELLLVDPPELDPDGEAYGFAGQAREDILPNATELTFEQLAERYHTVACTATTNEDPANHVRYPAVTAADLPDHLAGVDGDVAVVFGRERVGLTNDELAALDVICSIPADDSYPVLNLAQAATIVFYELRQVTVERTQHPDQIHELAEKSEVERVQEYFGEYLDAVGHPEEKRAKTERMFRRVLGRAQLTPREARTLQGVFRDGTQRLDRASDERERREK</sequence>
<keyword evidence="2 7" id="KW-0489">Methyltransferase</keyword>
<dbReference type="Pfam" id="PF00588">
    <property type="entry name" value="SpoU_methylase"/>
    <property type="match status" value="1"/>
</dbReference>
<dbReference type="InterPro" id="IPR004384">
    <property type="entry name" value="RNA_MeTrfase_TrmJ/LasT"/>
</dbReference>
<dbReference type="Gene3D" id="1.10.8.590">
    <property type="match status" value="1"/>
</dbReference>
<dbReference type="NCBIfam" id="TIGR00050">
    <property type="entry name" value="rRNA_methyl_1"/>
    <property type="match status" value="1"/>
</dbReference>
<evidence type="ECO:0000256" key="5">
    <source>
        <dbReference type="SAM" id="MobiDB-lite"/>
    </source>
</evidence>
<evidence type="ECO:0000256" key="2">
    <source>
        <dbReference type="ARBA" id="ARBA00022603"/>
    </source>
</evidence>
<gene>
    <name evidence="7" type="ORF">GRX03_08235</name>
</gene>
<dbReference type="PANTHER" id="PTHR42786:SF2">
    <property type="entry name" value="TRNA (CYTIDINE_URIDINE-2'-O-)-METHYLTRANSFERASE TRMJ"/>
    <property type="match status" value="1"/>
</dbReference>
<dbReference type="EC" id="2.1.1.-" evidence="7"/>
<evidence type="ECO:0000259" key="6">
    <source>
        <dbReference type="Pfam" id="PF00588"/>
    </source>
</evidence>
<dbReference type="PANTHER" id="PTHR42786">
    <property type="entry name" value="TRNA/RRNA METHYLTRANSFERASE"/>
    <property type="match status" value="1"/>
</dbReference>
<dbReference type="GO" id="GO:0003723">
    <property type="term" value="F:RNA binding"/>
    <property type="evidence" value="ECO:0007669"/>
    <property type="project" value="InterPro"/>
</dbReference>
<keyword evidence="4" id="KW-0949">S-adenosyl-L-methionine</keyword>
<keyword evidence="8" id="KW-1185">Reference proteome</keyword>
<dbReference type="GO" id="GO:0002128">
    <property type="term" value="P:tRNA nucleoside ribose methylation"/>
    <property type="evidence" value="ECO:0007669"/>
    <property type="project" value="TreeGrafter"/>
</dbReference>
<dbReference type="SUPFAM" id="SSF75217">
    <property type="entry name" value="alpha/beta knot"/>
    <property type="match status" value="1"/>
</dbReference>
<evidence type="ECO:0000256" key="1">
    <source>
        <dbReference type="ARBA" id="ARBA00007228"/>
    </source>
</evidence>
<dbReference type="PIRSF" id="PIRSF004808">
    <property type="entry name" value="LasT"/>
    <property type="match status" value="1"/>
</dbReference>
<proteinExistence type="inferred from homology"/>
<feature type="domain" description="tRNA/rRNA methyltransferase SpoU type" evidence="6">
    <location>
        <begin position="11"/>
        <end position="163"/>
    </location>
</feature>
<organism evidence="7 8">
    <name type="scientific">Halovenus carboxidivorans</name>
    <dbReference type="NCBI Taxonomy" id="2692199"/>
    <lineage>
        <taxon>Archaea</taxon>
        <taxon>Methanobacteriati</taxon>
        <taxon>Methanobacteriota</taxon>
        <taxon>Stenosarchaea group</taxon>
        <taxon>Halobacteria</taxon>
        <taxon>Halobacteriales</taxon>
        <taxon>Haloarculaceae</taxon>
        <taxon>Halovenus</taxon>
    </lineage>
</organism>
<dbReference type="GO" id="GO:0005829">
    <property type="term" value="C:cytosol"/>
    <property type="evidence" value="ECO:0007669"/>
    <property type="project" value="TreeGrafter"/>
</dbReference>
<dbReference type="EMBL" id="WUUT01000003">
    <property type="protein sequence ID" value="MXR51590.1"/>
    <property type="molecule type" value="Genomic_DNA"/>
</dbReference>
<feature type="region of interest" description="Disordered" evidence="5">
    <location>
        <begin position="234"/>
        <end position="256"/>
    </location>
</feature>
<dbReference type="Gene3D" id="3.40.1280.10">
    <property type="match status" value="1"/>
</dbReference>
<evidence type="ECO:0000313" key="7">
    <source>
        <dbReference type="EMBL" id="MXR51590.1"/>
    </source>
</evidence>